<proteinExistence type="predicted"/>
<protein>
    <recommendedName>
        <fullName evidence="3">SMP-LTD domain-containing protein</fullName>
    </recommendedName>
</protein>
<reference evidence="1 2" key="1">
    <citation type="submission" date="2018-11" db="EMBL/GenBank/DDBJ databases">
        <authorList>
            <consortium name="Pathogen Informatics"/>
        </authorList>
    </citation>
    <scope>NUCLEOTIDE SEQUENCE [LARGE SCALE GENOMIC DNA]</scope>
</reference>
<evidence type="ECO:0008006" key="3">
    <source>
        <dbReference type="Google" id="ProtNLM"/>
    </source>
</evidence>
<accession>A0A3P7L6N7</accession>
<gene>
    <name evidence="1" type="ORF">DILT_LOCUS7995</name>
</gene>
<sequence>MRINTSSILTAANPKLSAVDKFADLALRLFLEGADELKFPPTEIALLGKIDNIKVRGLSSAYRACPIRLEEAFATDTKMYPFSFTGCIGASNISLDLRIKNNYLGDYELGILVKPFTVKFSFGLLPEHKPRVAVMERCELAEWNGFETDNDLLDSILQTLAPKQVIEHECKWIANMEILPNLFFPNLVLLKEMMMTMMTY</sequence>
<organism evidence="1 2">
    <name type="scientific">Dibothriocephalus latus</name>
    <name type="common">Fish tapeworm</name>
    <name type="synonym">Diphyllobothrium latum</name>
    <dbReference type="NCBI Taxonomy" id="60516"/>
    <lineage>
        <taxon>Eukaryota</taxon>
        <taxon>Metazoa</taxon>
        <taxon>Spiralia</taxon>
        <taxon>Lophotrochozoa</taxon>
        <taxon>Platyhelminthes</taxon>
        <taxon>Cestoda</taxon>
        <taxon>Eucestoda</taxon>
        <taxon>Diphyllobothriidea</taxon>
        <taxon>Diphyllobothriidae</taxon>
        <taxon>Dibothriocephalus</taxon>
    </lineage>
</organism>
<name>A0A3P7L6N7_DIBLA</name>
<dbReference type="AlphaFoldDB" id="A0A3P7L6N7"/>
<dbReference type="OrthoDB" id="6250008at2759"/>
<evidence type="ECO:0000313" key="2">
    <source>
        <dbReference type="Proteomes" id="UP000281553"/>
    </source>
</evidence>
<dbReference type="Proteomes" id="UP000281553">
    <property type="component" value="Unassembled WGS sequence"/>
</dbReference>
<keyword evidence="2" id="KW-1185">Reference proteome</keyword>
<evidence type="ECO:0000313" key="1">
    <source>
        <dbReference type="EMBL" id="VDN12164.1"/>
    </source>
</evidence>
<dbReference type="EMBL" id="UYRU01053212">
    <property type="protein sequence ID" value="VDN12164.1"/>
    <property type="molecule type" value="Genomic_DNA"/>
</dbReference>